<name>A0A388TDU8_TERA1</name>
<feature type="domain" description="PIN" evidence="1">
    <location>
        <begin position="5"/>
        <end position="121"/>
    </location>
</feature>
<dbReference type="SUPFAM" id="SSF88723">
    <property type="entry name" value="PIN domain-like"/>
    <property type="match status" value="1"/>
</dbReference>
<reference evidence="2 3" key="1">
    <citation type="journal article" date="2019" name="ISME J.">
        <title>Genome analyses of uncultured TG2/ZB3 bacteria in 'Margulisbacteria' specifically attached to ectosymbiotic spirochetes of protists in the termite gut.</title>
        <authorList>
            <person name="Utami Y.D."/>
            <person name="Kuwahara H."/>
            <person name="Igai K."/>
            <person name="Murakami T."/>
            <person name="Sugaya K."/>
            <person name="Morikawa T."/>
            <person name="Nagura Y."/>
            <person name="Yuki M."/>
            <person name="Deevong P."/>
            <person name="Inoue T."/>
            <person name="Kihara K."/>
            <person name="Lo N."/>
            <person name="Yamada A."/>
            <person name="Ohkuma M."/>
            <person name="Hongoh Y."/>
        </authorList>
    </citation>
    <scope>NUCLEOTIDE SEQUENCE [LARGE SCALE GENOMIC DNA]</scope>
    <source>
        <strain evidence="2">NkOx7-01</strain>
    </source>
</reference>
<comment type="caution">
    <text evidence="2">The sequence shown here is derived from an EMBL/GenBank/DDBJ whole genome shotgun (WGS) entry which is preliminary data.</text>
</comment>
<keyword evidence="3" id="KW-1185">Reference proteome</keyword>
<evidence type="ECO:0000313" key="2">
    <source>
        <dbReference type="EMBL" id="GBR74757.1"/>
    </source>
</evidence>
<gene>
    <name evidence="2" type="ORF">NO1_1882</name>
</gene>
<dbReference type="Gene3D" id="3.40.50.1010">
    <property type="entry name" value="5'-nuclease"/>
    <property type="match status" value="1"/>
</dbReference>
<dbReference type="AlphaFoldDB" id="A0A388TDU8"/>
<proteinExistence type="predicted"/>
<dbReference type="EMBL" id="BGZN01000079">
    <property type="protein sequence ID" value="GBR74757.1"/>
    <property type="molecule type" value="Genomic_DNA"/>
</dbReference>
<dbReference type="InterPro" id="IPR029060">
    <property type="entry name" value="PIN-like_dom_sf"/>
</dbReference>
<evidence type="ECO:0000259" key="1">
    <source>
        <dbReference type="Pfam" id="PF01850"/>
    </source>
</evidence>
<dbReference type="Pfam" id="PF01850">
    <property type="entry name" value="PIN"/>
    <property type="match status" value="1"/>
</dbReference>
<evidence type="ECO:0000313" key="3">
    <source>
        <dbReference type="Proteomes" id="UP000269352"/>
    </source>
</evidence>
<sequence length="142" mass="16739">MKIYLDVCCFNRPYDNQEQLKIKLETEAKLFIQQEILSGKHDLVWSYILEYENNRNPYEEKRNAIKLWKDVAKIYCEENFEVIEQAEKLAKQGLKIKDALHVACAINALAKYFITTDKQLLSAKIKGIRIINPVDFIDRLEE</sequence>
<accession>A0A388TDU8</accession>
<organism evidence="2 3">
    <name type="scientific">Termititenax aidoneus</name>
    <dbReference type="NCBI Taxonomy" id="2218524"/>
    <lineage>
        <taxon>Bacteria</taxon>
        <taxon>Bacillati</taxon>
        <taxon>Candidatus Margulisiibacteriota</taxon>
        <taxon>Candidatus Termititenacia</taxon>
        <taxon>Candidatus Termititenacales</taxon>
        <taxon>Candidatus Termititenacaceae</taxon>
        <taxon>Candidatus Termititenax</taxon>
    </lineage>
</organism>
<dbReference type="InterPro" id="IPR002716">
    <property type="entry name" value="PIN_dom"/>
</dbReference>
<dbReference type="Proteomes" id="UP000269352">
    <property type="component" value="Unassembled WGS sequence"/>
</dbReference>
<protein>
    <submittedName>
        <fullName evidence="2">PIN domain protein</fullName>
    </submittedName>
</protein>